<dbReference type="InterPro" id="IPR013848">
    <property type="entry name" value="Methylthiotransferase_N"/>
</dbReference>
<comment type="catalytic activity">
    <reaction evidence="8">
        <text>L-aspartate(89)-[ribosomal protein uS12]-hydrogen + (sulfur carrier)-SH + AH2 + 2 S-adenosyl-L-methionine = 3-methylsulfanyl-L-aspartate(89)-[ribosomal protein uS12]-hydrogen + (sulfur carrier)-H + 5'-deoxyadenosine + L-methionine + A + S-adenosyl-L-homocysteine + 2 H(+)</text>
        <dbReference type="Rhea" id="RHEA:37087"/>
        <dbReference type="Rhea" id="RHEA-COMP:10460"/>
        <dbReference type="Rhea" id="RHEA-COMP:10461"/>
        <dbReference type="Rhea" id="RHEA-COMP:14737"/>
        <dbReference type="Rhea" id="RHEA-COMP:14739"/>
        <dbReference type="ChEBI" id="CHEBI:13193"/>
        <dbReference type="ChEBI" id="CHEBI:15378"/>
        <dbReference type="ChEBI" id="CHEBI:17319"/>
        <dbReference type="ChEBI" id="CHEBI:17499"/>
        <dbReference type="ChEBI" id="CHEBI:29917"/>
        <dbReference type="ChEBI" id="CHEBI:29961"/>
        <dbReference type="ChEBI" id="CHEBI:57844"/>
        <dbReference type="ChEBI" id="CHEBI:57856"/>
        <dbReference type="ChEBI" id="CHEBI:59789"/>
        <dbReference type="ChEBI" id="CHEBI:64428"/>
        <dbReference type="ChEBI" id="CHEBI:73599"/>
        <dbReference type="EC" id="2.8.4.4"/>
    </reaction>
</comment>
<accession>E4T3M4</accession>
<comment type="similarity">
    <text evidence="8">Belongs to the methylthiotransferase family. RimO subfamily.</text>
</comment>
<reference key="1">
    <citation type="submission" date="2010-11" db="EMBL/GenBank/DDBJ databases">
        <title>The complete genome of Paludibacter propionicigenes DSM 17365.</title>
        <authorList>
            <consortium name="US DOE Joint Genome Institute (JGI-PGF)"/>
            <person name="Lucas S."/>
            <person name="Copeland A."/>
            <person name="Lapidus A."/>
            <person name="Bruce D."/>
            <person name="Goodwin L."/>
            <person name="Pitluck S."/>
            <person name="Kyrpides N."/>
            <person name="Mavromatis K."/>
            <person name="Ivanova N."/>
            <person name="Munk A.C."/>
            <person name="Brettin T."/>
            <person name="Detter J.C."/>
            <person name="Han C."/>
            <person name="Tapia R."/>
            <person name="Land M."/>
            <person name="Hauser L."/>
            <person name="Markowitz V."/>
            <person name="Cheng J.-F."/>
            <person name="Hugenholtz P."/>
            <person name="Woyke T."/>
            <person name="Wu D."/>
            <person name="Gronow S."/>
            <person name="Wellnitz S."/>
            <person name="Brambilla E."/>
            <person name="Klenk H.-P."/>
            <person name="Eisen J.A."/>
        </authorList>
    </citation>
    <scope>NUCLEOTIDE SEQUENCE</scope>
    <source>
        <strain>WB4</strain>
    </source>
</reference>
<comment type="subcellular location">
    <subcellularLocation>
        <location evidence="8">Cytoplasm</location>
    </subcellularLocation>
</comment>
<dbReference type="PROSITE" id="PS51449">
    <property type="entry name" value="MTTASE_N"/>
    <property type="match status" value="1"/>
</dbReference>
<dbReference type="InterPro" id="IPR005840">
    <property type="entry name" value="Ribosomal_uS12_MeSTrfase_RimO"/>
</dbReference>
<dbReference type="SMART" id="SM00729">
    <property type="entry name" value="Elp3"/>
    <property type="match status" value="1"/>
</dbReference>
<sequence>MRSSSKRGIVDVVTLGCSKNLVDSEQLMRQFDALGYQVRHDAEKPDGEIVIVNTCGFIGDAKEESINTILQFADLRKQNKIGKLFVMGCLSERYLNELSLEIPEVDKFYGKFNYTDILKEIGQEYRADLRLERKLTTPNHYAYIKISEGCNRTCSYCAIPIITGRHRSRFIEDIENEVKGLVASGVKEFQLIAQDLSYYGQDRYKSLKLAELTERLSDIQGVEWLRLHYAYPTQFPYDILKVMRERDNVCNYLDIALQHVSDNMLGKMRRNITSAQTYELIDKIRQEVPDIHLRTTLLLGHPGETEEDVEELKNFVQKVRFERLGAFAFSNEEGTYAYKTYEDNIPDEVKQNRVNEIMSLQQTISAEINQTKIGKTLKVMIDRVEDEYFVGRTEYDSPEVDPEVLIPTSTEGVRQGEFFNARIFDATDFDLYGN</sequence>
<feature type="binding site" evidence="8">
    <location>
        <position position="17"/>
    </location>
    <ligand>
        <name>[4Fe-4S] cluster</name>
        <dbReference type="ChEBI" id="CHEBI:49883"/>
        <label>1</label>
    </ligand>
</feature>
<evidence type="ECO:0000256" key="8">
    <source>
        <dbReference type="HAMAP-Rule" id="MF_01865"/>
    </source>
</evidence>
<dbReference type="eggNOG" id="COG0621">
    <property type="taxonomic scope" value="Bacteria"/>
</dbReference>
<dbReference type="Pfam" id="PF18693">
    <property type="entry name" value="TRAM_2"/>
    <property type="match status" value="1"/>
</dbReference>
<dbReference type="EC" id="2.8.4.4" evidence="8"/>
<feature type="domain" description="MTTase N-terminal" evidence="10">
    <location>
        <begin position="8"/>
        <end position="127"/>
    </location>
</feature>
<protein>
    <recommendedName>
        <fullName evidence="8">Ribosomal protein uS12 methylthiotransferase RimO</fullName>
        <shortName evidence="8">uS12 MTTase</shortName>
        <shortName evidence="8">uS12 methylthiotransferase</shortName>
        <ecNumber evidence="8">2.8.4.4</ecNumber>
    </recommendedName>
    <alternativeName>
        <fullName evidence="8">Ribosomal protein uS12 (aspartate-C(3))-methylthiotransferase</fullName>
    </alternativeName>
    <alternativeName>
        <fullName evidence="8">Ribosome maturation factor RimO</fullName>
    </alternativeName>
</protein>
<dbReference type="Pfam" id="PF04055">
    <property type="entry name" value="Radical_SAM"/>
    <property type="match status" value="1"/>
</dbReference>
<dbReference type="PANTHER" id="PTHR43837">
    <property type="entry name" value="RIBOSOMAL PROTEIN S12 METHYLTHIOTRANSFERASE RIMO"/>
    <property type="match status" value="1"/>
</dbReference>
<reference evidence="12 13" key="2">
    <citation type="journal article" date="2011" name="Stand. Genomic Sci.">
        <title>Complete genome sequence of Paludibacter propionicigenes type strain (WB4).</title>
        <authorList>
            <person name="Gronow S."/>
            <person name="Munk C."/>
            <person name="Lapidus A."/>
            <person name="Nolan M."/>
            <person name="Lucas S."/>
            <person name="Hammon N."/>
            <person name="Deshpande S."/>
            <person name="Cheng J.F."/>
            <person name="Tapia R."/>
            <person name="Han C."/>
            <person name="Goodwin L."/>
            <person name="Pitluck S."/>
            <person name="Liolios K."/>
            <person name="Ivanova N."/>
            <person name="Mavromatis K."/>
            <person name="Mikhailova N."/>
            <person name="Pati A."/>
            <person name="Chen A."/>
            <person name="Palaniappan K."/>
            <person name="Land M."/>
            <person name="Hauser L."/>
            <person name="Chang Y.J."/>
            <person name="Jeffries C.D."/>
            <person name="Brambilla E."/>
            <person name="Rohde M."/>
            <person name="Goker M."/>
            <person name="Detter J.C."/>
            <person name="Woyke T."/>
            <person name="Bristow J."/>
            <person name="Eisen J.A."/>
            <person name="Markowitz V."/>
            <person name="Hugenholtz P."/>
            <person name="Kyrpides N.C."/>
            <person name="Klenk H.P."/>
        </authorList>
    </citation>
    <scope>NUCLEOTIDE SEQUENCE [LARGE SCALE GENOMIC DNA]</scope>
    <source>
        <strain evidence="13">DSM 17365 / JCM 13257 / WB4</strain>
    </source>
</reference>
<feature type="domain" description="Radical SAM core" evidence="11">
    <location>
        <begin position="136"/>
        <end position="367"/>
    </location>
</feature>
<dbReference type="InterPro" id="IPR007197">
    <property type="entry name" value="rSAM"/>
</dbReference>
<dbReference type="OrthoDB" id="9805215at2"/>
<keyword evidence="12" id="KW-0687">Ribonucleoprotein</keyword>
<dbReference type="SFLD" id="SFLDS00029">
    <property type="entry name" value="Radical_SAM"/>
    <property type="match status" value="1"/>
</dbReference>
<keyword evidence="6 8" id="KW-0408">Iron</keyword>
<keyword evidence="13" id="KW-1185">Reference proteome</keyword>
<dbReference type="NCBIfam" id="TIGR01125">
    <property type="entry name" value="30S ribosomal protein S12 methylthiotransferase RimO"/>
    <property type="match status" value="1"/>
</dbReference>
<evidence type="ECO:0000256" key="6">
    <source>
        <dbReference type="ARBA" id="ARBA00023004"/>
    </source>
</evidence>
<dbReference type="GO" id="GO:0046872">
    <property type="term" value="F:metal ion binding"/>
    <property type="evidence" value="ECO:0007669"/>
    <property type="project" value="UniProtKB-KW"/>
</dbReference>
<evidence type="ECO:0000313" key="12">
    <source>
        <dbReference type="EMBL" id="ADQ79318.1"/>
    </source>
</evidence>
<dbReference type="Gene3D" id="2.40.50.140">
    <property type="entry name" value="Nucleic acid-binding proteins"/>
    <property type="match status" value="1"/>
</dbReference>
<evidence type="ECO:0000256" key="2">
    <source>
        <dbReference type="ARBA" id="ARBA00022490"/>
    </source>
</evidence>
<dbReference type="PROSITE" id="PS50926">
    <property type="entry name" value="TRAM"/>
    <property type="match status" value="1"/>
</dbReference>
<keyword evidence="2 8" id="KW-0963">Cytoplasm</keyword>
<feature type="binding site" evidence="8">
    <location>
        <position position="154"/>
    </location>
    <ligand>
        <name>[4Fe-4S] cluster</name>
        <dbReference type="ChEBI" id="CHEBI:49883"/>
        <label>2</label>
        <note>4Fe-4S-S-AdoMet</note>
    </ligand>
</feature>
<keyword evidence="12" id="KW-0689">Ribosomal protein</keyword>
<evidence type="ECO:0000256" key="3">
    <source>
        <dbReference type="ARBA" id="ARBA00022679"/>
    </source>
</evidence>
<dbReference type="AlphaFoldDB" id="E4T3M4"/>
<evidence type="ECO:0000256" key="7">
    <source>
        <dbReference type="ARBA" id="ARBA00023014"/>
    </source>
</evidence>
<evidence type="ECO:0000256" key="4">
    <source>
        <dbReference type="ARBA" id="ARBA00022691"/>
    </source>
</evidence>
<comment type="cofactor">
    <cofactor evidence="8">
        <name>[4Fe-4S] cluster</name>
        <dbReference type="ChEBI" id="CHEBI:49883"/>
    </cofactor>
    <text evidence="8">Binds 2 [4Fe-4S] clusters. One cluster is coordinated with 3 cysteines and an exchangeable S-adenosyl-L-methionine.</text>
</comment>
<dbReference type="InterPro" id="IPR023404">
    <property type="entry name" value="rSAM_horseshoe"/>
</dbReference>
<dbReference type="GO" id="GO:0005829">
    <property type="term" value="C:cytosol"/>
    <property type="evidence" value="ECO:0007669"/>
    <property type="project" value="TreeGrafter"/>
</dbReference>
<keyword evidence="7 8" id="KW-0411">Iron-sulfur</keyword>
<dbReference type="SFLD" id="SFLDF00274">
    <property type="entry name" value="ribosomal_protein_S12_methylth"/>
    <property type="match status" value="1"/>
</dbReference>
<dbReference type="HAMAP" id="MF_01865">
    <property type="entry name" value="MTTase_RimO"/>
    <property type="match status" value="1"/>
</dbReference>
<dbReference type="InterPro" id="IPR012340">
    <property type="entry name" value="NA-bd_OB-fold"/>
</dbReference>
<dbReference type="HOGENOM" id="CLU_018697_0_1_10"/>
<evidence type="ECO:0000313" key="13">
    <source>
        <dbReference type="Proteomes" id="UP000008718"/>
    </source>
</evidence>
<dbReference type="InterPro" id="IPR006638">
    <property type="entry name" value="Elp3/MiaA/NifB-like_rSAM"/>
</dbReference>
<dbReference type="GO" id="GO:0051539">
    <property type="term" value="F:4 iron, 4 sulfur cluster binding"/>
    <property type="evidence" value="ECO:0007669"/>
    <property type="project" value="UniProtKB-UniRule"/>
</dbReference>
<dbReference type="InterPro" id="IPR058240">
    <property type="entry name" value="rSAM_sf"/>
</dbReference>
<evidence type="ECO:0000256" key="1">
    <source>
        <dbReference type="ARBA" id="ARBA00022485"/>
    </source>
</evidence>
<dbReference type="PROSITE" id="PS01278">
    <property type="entry name" value="MTTASE_RADICAL"/>
    <property type="match status" value="1"/>
</dbReference>
<dbReference type="SUPFAM" id="SSF102114">
    <property type="entry name" value="Radical SAM enzymes"/>
    <property type="match status" value="1"/>
</dbReference>
<dbReference type="CDD" id="cd01335">
    <property type="entry name" value="Radical_SAM"/>
    <property type="match status" value="1"/>
</dbReference>
<dbReference type="GO" id="GO:0006400">
    <property type="term" value="P:tRNA modification"/>
    <property type="evidence" value="ECO:0007669"/>
    <property type="project" value="InterPro"/>
</dbReference>
<evidence type="ECO:0000259" key="10">
    <source>
        <dbReference type="PROSITE" id="PS51449"/>
    </source>
</evidence>
<evidence type="ECO:0000259" key="11">
    <source>
        <dbReference type="PROSITE" id="PS51918"/>
    </source>
</evidence>
<gene>
    <name evidence="8" type="primary">rimO</name>
    <name evidence="12" type="ordered locus">Palpr_1171</name>
</gene>
<dbReference type="GO" id="GO:0103039">
    <property type="term" value="F:protein methylthiotransferase activity"/>
    <property type="evidence" value="ECO:0007669"/>
    <property type="project" value="UniProtKB-EC"/>
</dbReference>
<name>E4T3M4_PALPW</name>
<dbReference type="Gene3D" id="3.40.50.12160">
    <property type="entry name" value="Methylthiotransferase, N-terminal domain"/>
    <property type="match status" value="1"/>
</dbReference>
<proteinExistence type="inferred from homology"/>
<feature type="binding site" evidence="8">
    <location>
        <position position="157"/>
    </location>
    <ligand>
        <name>[4Fe-4S] cluster</name>
        <dbReference type="ChEBI" id="CHEBI:49883"/>
        <label>2</label>
        <note>4Fe-4S-S-AdoMet</note>
    </ligand>
</feature>
<dbReference type="InterPro" id="IPR005839">
    <property type="entry name" value="Methylthiotransferase"/>
</dbReference>
<dbReference type="Proteomes" id="UP000008718">
    <property type="component" value="Chromosome"/>
</dbReference>
<dbReference type="STRING" id="694427.Palpr_1171"/>
<dbReference type="PROSITE" id="PS51918">
    <property type="entry name" value="RADICAL_SAM"/>
    <property type="match status" value="1"/>
</dbReference>
<feature type="domain" description="TRAM" evidence="9">
    <location>
        <begin position="370"/>
        <end position="434"/>
    </location>
</feature>
<keyword evidence="1 8" id="KW-0004">4Fe-4S</keyword>
<keyword evidence="5 8" id="KW-0479">Metal-binding</keyword>
<evidence type="ECO:0000259" key="9">
    <source>
        <dbReference type="PROSITE" id="PS50926"/>
    </source>
</evidence>
<dbReference type="Gene3D" id="3.80.30.20">
    <property type="entry name" value="tm_1862 like domain"/>
    <property type="match status" value="1"/>
</dbReference>
<dbReference type="NCBIfam" id="TIGR00089">
    <property type="entry name" value="MiaB/RimO family radical SAM methylthiotransferase"/>
    <property type="match status" value="1"/>
</dbReference>
<dbReference type="FunFam" id="3.80.30.20:FF:000001">
    <property type="entry name" value="tRNA-2-methylthio-N(6)-dimethylallyladenosine synthase 2"/>
    <property type="match status" value="1"/>
</dbReference>
<keyword evidence="3 8" id="KW-0808">Transferase</keyword>
<feature type="binding site" evidence="8">
    <location>
        <position position="150"/>
    </location>
    <ligand>
        <name>[4Fe-4S] cluster</name>
        <dbReference type="ChEBI" id="CHEBI:49883"/>
        <label>2</label>
        <note>4Fe-4S-S-AdoMet</note>
    </ligand>
</feature>
<dbReference type="GO" id="GO:0035599">
    <property type="term" value="F:aspartic acid methylthiotransferase activity"/>
    <property type="evidence" value="ECO:0007669"/>
    <property type="project" value="TreeGrafter"/>
</dbReference>
<organism evidence="12 13">
    <name type="scientific">Paludibacter propionicigenes (strain DSM 17365 / JCM 13257 / WB4)</name>
    <dbReference type="NCBI Taxonomy" id="694427"/>
    <lineage>
        <taxon>Bacteria</taxon>
        <taxon>Pseudomonadati</taxon>
        <taxon>Bacteroidota</taxon>
        <taxon>Bacteroidia</taxon>
        <taxon>Bacteroidales</taxon>
        <taxon>Paludibacteraceae</taxon>
        <taxon>Paludibacter</taxon>
    </lineage>
</organism>
<evidence type="ECO:0000256" key="5">
    <source>
        <dbReference type="ARBA" id="ARBA00022723"/>
    </source>
</evidence>
<dbReference type="KEGG" id="ppn:Palpr_1171"/>
<feature type="binding site" evidence="8">
    <location>
        <position position="89"/>
    </location>
    <ligand>
        <name>[4Fe-4S] cluster</name>
        <dbReference type="ChEBI" id="CHEBI:49883"/>
        <label>1</label>
    </ligand>
</feature>
<dbReference type="Pfam" id="PF00919">
    <property type="entry name" value="UPF0004"/>
    <property type="match status" value="1"/>
</dbReference>
<dbReference type="SFLD" id="SFLDG01082">
    <property type="entry name" value="B12-binding_domain_containing"/>
    <property type="match status" value="1"/>
</dbReference>
<comment type="function">
    <text evidence="8">Catalyzes the methylthiolation of an aspartic acid residue of ribosomal protein uS12.</text>
</comment>
<dbReference type="InterPro" id="IPR038135">
    <property type="entry name" value="Methylthiotransferase_N_sf"/>
</dbReference>
<feature type="binding site" evidence="8">
    <location>
        <position position="55"/>
    </location>
    <ligand>
        <name>[4Fe-4S] cluster</name>
        <dbReference type="ChEBI" id="CHEBI:49883"/>
        <label>1</label>
    </ligand>
</feature>
<dbReference type="PANTHER" id="PTHR43837:SF1">
    <property type="entry name" value="RIBOSOMAL PROTEIN US12 METHYLTHIOTRANSFERASE RIMO"/>
    <property type="match status" value="1"/>
</dbReference>
<dbReference type="InterPro" id="IPR020612">
    <property type="entry name" value="Methylthiotransferase_CS"/>
</dbReference>
<dbReference type="InterPro" id="IPR002792">
    <property type="entry name" value="TRAM_dom"/>
</dbReference>
<keyword evidence="4 8" id="KW-0949">S-adenosyl-L-methionine</keyword>
<dbReference type="EMBL" id="CP002345">
    <property type="protein sequence ID" value="ADQ79318.1"/>
    <property type="molecule type" value="Genomic_DNA"/>
</dbReference>
<dbReference type="SFLD" id="SFLDG01061">
    <property type="entry name" value="methylthiotransferase"/>
    <property type="match status" value="1"/>
</dbReference>
<dbReference type="RefSeq" id="WP_013444687.1">
    <property type="nucleotide sequence ID" value="NC_014734.1"/>
</dbReference>
<dbReference type="GO" id="GO:0005840">
    <property type="term" value="C:ribosome"/>
    <property type="evidence" value="ECO:0007669"/>
    <property type="project" value="UniProtKB-KW"/>
</dbReference>